<reference evidence="2 3" key="1">
    <citation type="submission" date="2015-11" db="EMBL/GenBank/DDBJ databases">
        <title>Expanding the genomic diversity of Burkholderia species for the development of highly accurate diagnostics.</title>
        <authorList>
            <person name="Sahl J."/>
            <person name="Keim P."/>
            <person name="Wagner D."/>
        </authorList>
    </citation>
    <scope>NUCLEOTIDE SEQUENCE [LARGE SCALE GENOMIC DNA]</scope>
    <source>
        <strain evidence="2 3">MSMB793WGS</strain>
    </source>
</reference>
<gene>
    <name evidence="2" type="ORF">WT83_04925</name>
</gene>
<protein>
    <recommendedName>
        <fullName evidence="4">Transposase</fullName>
    </recommendedName>
</protein>
<organism evidence="2 3">
    <name type="scientific">Burkholderia territorii</name>
    <dbReference type="NCBI Taxonomy" id="1503055"/>
    <lineage>
        <taxon>Bacteria</taxon>
        <taxon>Pseudomonadati</taxon>
        <taxon>Pseudomonadota</taxon>
        <taxon>Betaproteobacteria</taxon>
        <taxon>Burkholderiales</taxon>
        <taxon>Burkholderiaceae</taxon>
        <taxon>Burkholderia</taxon>
        <taxon>Burkholderia cepacia complex</taxon>
    </lineage>
</organism>
<dbReference type="Proteomes" id="UP000068016">
    <property type="component" value="Unassembled WGS sequence"/>
</dbReference>
<evidence type="ECO:0000313" key="2">
    <source>
        <dbReference type="EMBL" id="KWN22017.1"/>
    </source>
</evidence>
<evidence type="ECO:0000313" key="3">
    <source>
        <dbReference type="Proteomes" id="UP000068016"/>
    </source>
</evidence>
<name>A0A108F2R8_9BURK</name>
<evidence type="ECO:0008006" key="4">
    <source>
        <dbReference type="Google" id="ProtNLM"/>
    </source>
</evidence>
<dbReference type="AlphaFoldDB" id="A0A108F2R8"/>
<sequence length="132" mass="14611">MASALVEQQIPDGIGQFIANGAYRGTPIYQRVTPHSASAQTVVPSRSPAMRSCETGPPTQRDHHLESNATHGRLGWQKATYGGRVLVETTMGRYKALLGPRLWARHPNAQQTKQPLAWRCLTACWLPEVRPL</sequence>
<evidence type="ECO:0000256" key="1">
    <source>
        <dbReference type="SAM" id="MobiDB-lite"/>
    </source>
</evidence>
<dbReference type="RefSeq" id="WP_060346275.1">
    <property type="nucleotide sequence ID" value="NZ_LPLZ01000017.1"/>
</dbReference>
<proteinExistence type="predicted"/>
<accession>A0A108F2R8</accession>
<comment type="caution">
    <text evidence="2">The sequence shown here is derived from an EMBL/GenBank/DDBJ whole genome shotgun (WGS) entry which is preliminary data.</text>
</comment>
<dbReference type="EMBL" id="LPLZ01000017">
    <property type="protein sequence ID" value="KWN22017.1"/>
    <property type="molecule type" value="Genomic_DNA"/>
</dbReference>
<feature type="region of interest" description="Disordered" evidence="1">
    <location>
        <begin position="46"/>
        <end position="68"/>
    </location>
</feature>